<feature type="domain" description="Integral membrane bound transporter" evidence="9">
    <location>
        <begin position="368"/>
        <end position="489"/>
    </location>
</feature>
<evidence type="ECO:0000256" key="8">
    <source>
        <dbReference type="SAM" id="Phobius"/>
    </source>
</evidence>
<dbReference type="AlphaFoldDB" id="A0A9D1EA45"/>
<dbReference type="Pfam" id="PF13515">
    <property type="entry name" value="FUSC_2"/>
    <property type="match status" value="1"/>
</dbReference>
<evidence type="ECO:0000259" key="9">
    <source>
        <dbReference type="Pfam" id="PF13515"/>
    </source>
</evidence>
<feature type="transmembrane region" description="Helical" evidence="8">
    <location>
        <begin position="142"/>
        <end position="162"/>
    </location>
</feature>
<feature type="transmembrane region" description="Helical" evidence="8">
    <location>
        <begin position="69"/>
        <end position="101"/>
    </location>
</feature>
<evidence type="ECO:0000256" key="2">
    <source>
        <dbReference type="ARBA" id="ARBA00022475"/>
    </source>
</evidence>
<comment type="similarity">
    <text evidence="6">Belongs to the YccS/YhfK family.</text>
</comment>
<evidence type="ECO:0000256" key="4">
    <source>
        <dbReference type="ARBA" id="ARBA00022989"/>
    </source>
</evidence>
<keyword evidence="2" id="KW-1003">Cell membrane</keyword>
<dbReference type="EMBL" id="DVHM01000122">
    <property type="protein sequence ID" value="HIR71145.1"/>
    <property type="molecule type" value="Genomic_DNA"/>
</dbReference>
<evidence type="ECO:0000256" key="3">
    <source>
        <dbReference type="ARBA" id="ARBA00022692"/>
    </source>
</evidence>
<name>A0A9D1EA45_9FIRM</name>
<comment type="subcellular location">
    <subcellularLocation>
        <location evidence="1">Cell membrane</location>
        <topology evidence="1">Multi-pass membrane protein</topology>
    </subcellularLocation>
</comment>
<dbReference type="InterPro" id="IPR049453">
    <property type="entry name" value="Memb_transporter_dom"/>
</dbReference>
<evidence type="ECO:0000256" key="1">
    <source>
        <dbReference type="ARBA" id="ARBA00004651"/>
    </source>
</evidence>
<accession>A0A9D1EA45</accession>
<evidence type="ECO:0000256" key="6">
    <source>
        <dbReference type="ARBA" id="ARBA00043993"/>
    </source>
</evidence>
<feature type="transmembrane region" description="Helical" evidence="8">
    <location>
        <begin position="21"/>
        <end position="49"/>
    </location>
</feature>
<comment type="caution">
    <text evidence="10">The sequence shown here is derived from an EMBL/GenBank/DDBJ whole genome shotgun (WGS) entry which is preliminary data.</text>
</comment>
<reference evidence="10" key="2">
    <citation type="journal article" date="2021" name="PeerJ">
        <title>Extensive microbial diversity within the chicken gut microbiome revealed by metagenomics and culture.</title>
        <authorList>
            <person name="Gilroy R."/>
            <person name="Ravi A."/>
            <person name="Getino M."/>
            <person name="Pursley I."/>
            <person name="Horton D.L."/>
            <person name="Alikhan N.F."/>
            <person name="Baker D."/>
            <person name="Gharbi K."/>
            <person name="Hall N."/>
            <person name="Watson M."/>
            <person name="Adriaenssens E.M."/>
            <person name="Foster-Nyarko E."/>
            <person name="Jarju S."/>
            <person name="Secka A."/>
            <person name="Antonio M."/>
            <person name="Oren A."/>
            <person name="Chaudhuri R.R."/>
            <person name="La Ragione R."/>
            <person name="Hildebrand F."/>
            <person name="Pallen M.J."/>
        </authorList>
    </citation>
    <scope>NUCLEOTIDE SEQUENCE</scope>
    <source>
        <strain evidence="10">ChiSjej5B23-6657</strain>
    </source>
</reference>
<keyword evidence="4 8" id="KW-1133">Transmembrane helix</keyword>
<dbReference type="GO" id="GO:0005886">
    <property type="term" value="C:plasma membrane"/>
    <property type="evidence" value="ECO:0007669"/>
    <property type="project" value="UniProtKB-SubCell"/>
</dbReference>
<reference evidence="10" key="1">
    <citation type="submission" date="2020-10" db="EMBL/GenBank/DDBJ databases">
        <authorList>
            <person name="Gilroy R."/>
        </authorList>
    </citation>
    <scope>NUCLEOTIDE SEQUENCE</scope>
    <source>
        <strain evidence="10">ChiSjej5B23-6657</strain>
    </source>
</reference>
<feature type="region of interest" description="Disordered" evidence="7">
    <location>
        <begin position="617"/>
        <end position="649"/>
    </location>
</feature>
<feature type="transmembrane region" description="Helical" evidence="8">
    <location>
        <begin position="427"/>
        <end position="444"/>
    </location>
</feature>
<keyword evidence="5 8" id="KW-0472">Membrane</keyword>
<organism evidence="10 11">
    <name type="scientific">Candidatus Pullilachnospira gallistercoris</name>
    <dbReference type="NCBI Taxonomy" id="2840911"/>
    <lineage>
        <taxon>Bacteria</taxon>
        <taxon>Bacillati</taxon>
        <taxon>Bacillota</taxon>
        <taxon>Clostridia</taxon>
        <taxon>Lachnospirales</taxon>
        <taxon>Lachnospiraceae</taxon>
        <taxon>Lachnospiraceae incertae sedis</taxon>
        <taxon>Candidatus Pullilachnospira</taxon>
    </lineage>
</organism>
<proteinExistence type="inferred from homology"/>
<feature type="transmembrane region" description="Helical" evidence="8">
    <location>
        <begin position="357"/>
        <end position="377"/>
    </location>
</feature>
<evidence type="ECO:0000256" key="7">
    <source>
        <dbReference type="SAM" id="MobiDB-lite"/>
    </source>
</evidence>
<feature type="compositionally biased region" description="Low complexity" evidence="7">
    <location>
        <begin position="628"/>
        <end position="643"/>
    </location>
</feature>
<feature type="transmembrane region" description="Helical" evidence="8">
    <location>
        <begin position="476"/>
        <end position="494"/>
    </location>
</feature>
<evidence type="ECO:0000313" key="11">
    <source>
        <dbReference type="Proteomes" id="UP000823912"/>
    </source>
</evidence>
<dbReference type="PANTHER" id="PTHR30509">
    <property type="entry name" value="P-HYDROXYBENZOIC ACID EFFLUX PUMP SUBUNIT-RELATED"/>
    <property type="match status" value="1"/>
</dbReference>
<evidence type="ECO:0000313" key="10">
    <source>
        <dbReference type="EMBL" id="HIR71145.1"/>
    </source>
</evidence>
<gene>
    <name evidence="10" type="ORF">IAA55_07670</name>
</gene>
<sequence>MSSAICREKLKKSAATFRKNFLDVWPVILFFILLFSAMVGIFGLRYAVIVSAFTTNFKIRRKHEVTGSYFLRLIFNSFLLCLLAYAASLHLIACIAINLIVPFLLILIHSSQFSPKGYFAYTMLFVFLELRPPDAAHIPQEFAALSLGLAFLIVGCLLYRTFFSRPKNREKEVRDSLMELACLLTQIADREIPSDAAAKMESLELKFQNYSYQSHRLFSKSRRHSQIYDMLAILFQRAAYLVTDDSWHVELNGKHTQYLRRLSSFLGRAAGRFSVDGDNSALTAEARELLDDMPLSNGRLRIFSRSFLHMLILLMQTLEQVLPQDVRHRRPPLSRRLKKFTEDLKCRCRLEAFEFRFALRCALVVTIGYVISMLLPLPRAYWLPINAFILIQPSMEESEHRMRTRPIGTVLGCLVEAVMGPLLPGTAARFIFALFMLSMMYCATPGTWNHPIFSTCYALTLTSMSMGATTAIELRILYIFLAVALVFLVNRLVFPTPAEKQLAINLRRLQRLLGSYWGIVSDAAQGEHSLPVSGEILSYYGMLYHRCVEQIRAVPAKEQREALRPLLIGLWQIMSELEQIAFLVGSGTLERRDLASVYLFAGAEQKRIAGLSAASAPVSGKSAPASKTSALTPGASASTSGAPSPLPQVISPDLSYVLTQYRENTERLTDLQRKNPFFS</sequence>
<evidence type="ECO:0000256" key="5">
    <source>
        <dbReference type="ARBA" id="ARBA00023136"/>
    </source>
</evidence>
<dbReference type="Proteomes" id="UP000823912">
    <property type="component" value="Unassembled WGS sequence"/>
</dbReference>
<dbReference type="PANTHER" id="PTHR30509:SF9">
    <property type="entry name" value="MULTIDRUG RESISTANCE PROTEIN MDTO"/>
    <property type="match status" value="1"/>
</dbReference>
<keyword evidence="3 8" id="KW-0812">Transmembrane</keyword>
<protein>
    <submittedName>
        <fullName evidence="10">FUSC family protein</fullName>
    </submittedName>
</protein>